<evidence type="ECO:0000313" key="6">
    <source>
        <dbReference type="Proteomes" id="UP001431963"/>
    </source>
</evidence>
<organism evidence="5 6">
    <name type="scientific">Gemmobacter denitrificans</name>
    <dbReference type="NCBI Taxonomy" id="3123040"/>
    <lineage>
        <taxon>Bacteria</taxon>
        <taxon>Pseudomonadati</taxon>
        <taxon>Pseudomonadota</taxon>
        <taxon>Alphaproteobacteria</taxon>
        <taxon>Rhodobacterales</taxon>
        <taxon>Paracoccaceae</taxon>
        <taxon>Gemmobacter</taxon>
    </lineage>
</organism>
<evidence type="ECO:0000313" key="5">
    <source>
        <dbReference type="EMBL" id="MEH7827422.1"/>
    </source>
</evidence>
<dbReference type="PANTHER" id="PTHR43201">
    <property type="entry name" value="ACYL-COA SYNTHETASE"/>
    <property type="match status" value="1"/>
</dbReference>
<dbReference type="Gene3D" id="3.30.300.30">
    <property type="match status" value="1"/>
</dbReference>
<dbReference type="InterPro" id="IPR000873">
    <property type="entry name" value="AMP-dep_synth/lig_dom"/>
</dbReference>
<dbReference type="Gene3D" id="3.40.50.12780">
    <property type="entry name" value="N-terminal domain of ligase-like"/>
    <property type="match status" value="1"/>
</dbReference>
<dbReference type="SUPFAM" id="SSF56801">
    <property type="entry name" value="Acetyl-CoA synthetase-like"/>
    <property type="match status" value="1"/>
</dbReference>
<name>A0ABU8BT26_9RHOB</name>
<dbReference type="Pfam" id="PF00501">
    <property type="entry name" value="AMP-binding"/>
    <property type="match status" value="1"/>
</dbReference>
<keyword evidence="6" id="KW-1185">Reference proteome</keyword>
<dbReference type="Pfam" id="PF13193">
    <property type="entry name" value="AMP-binding_C"/>
    <property type="match status" value="1"/>
</dbReference>
<accession>A0ABU8BT26</accession>
<evidence type="ECO:0000259" key="4">
    <source>
        <dbReference type="Pfam" id="PF13193"/>
    </source>
</evidence>
<comment type="similarity">
    <text evidence="1">Belongs to the ATP-dependent AMP-binding enzyme family.</text>
</comment>
<evidence type="ECO:0000256" key="1">
    <source>
        <dbReference type="ARBA" id="ARBA00006432"/>
    </source>
</evidence>
<dbReference type="RefSeq" id="WP_335420238.1">
    <property type="nucleotide sequence ID" value="NZ_JBALHR010000002.1"/>
</dbReference>
<reference evidence="5" key="1">
    <citation type="submission" date="2024-02" db="EMBL/GenBank/DDBJ databases">
        <title>Genome sequences of strain Gemmobacter sp. JM10B15.</title>
        <authorList>
            <person name="Zhang M."/>
        </authorList>
    </citation>
    <scope>NUCLEOTIDE SEQUENCE</scope>
    <source>
        <strain evidence="5">JM10B15</strain>
    </source>
</reference>
<gene>
    <name evidence="5" type="ORF">V6590_04610</name>
</gene>
<feature type="domain" description="AMP-dependent synthetase/ligase" evidence="3">
    <location>
        <begin position="70"/>
        <end position="237"/>
    </location>
</feature>
<dbReference type="PANTHER" id="PTHR43201:SF5">
    <property type="entry name" value="MEDIUM-CHAIN ACYL-COA LIGASE ACSF2, MITOCHONDRIAL"/>
    <property type="match status" value="1"/>
</dbReference>
<comment type="caution">
    <text evidence="5">The sequence shown here is derived from an EMBL/GenBank/DDBJ whole genome shotgun (WGS) entry which is preliminary data.</text>
</comment>
<dbReference type="InterPro" id="IPR045851">
    <property type="entry name" value="AMP-bd_C_sf"/>
</dbReference>
<dbReference type="EMBL" id="JBALHR010000002">
    <property type="protein sequence ID" value="MEH7827422.1"/>
    <property type="molecule type" value="Genomic_DNA"/>
</dbReference>
<evidence type="ECO:0000256" key="2">
    <source>
        <dbReference type="ARBA" id="ARBA00022598"/>
    </source>
</evidence>
<sequence>MTGFRWHPAARALDAAGQVTGVPGAVGQGGAVAPDMPVGALMSAMGAAAFRIGLPELPAPLPGPTPMLETLSGGTTGAPKRIRRTQASWVASFTINAALFGIGPGQGVAVLGGLIHSLALYASIEALHLGADLHLLAGLRPGAQRAALAARRVGVLYATPAQLRLLTEARGPDLPQLAQVVVGGSKLDPGLRAALAGMTGAQVTEFYGAAEASFITLSESATPPDSVGRPYPGVALRFDAGRVQVRSPYLAEGVAGPDGWHDTGEFGVLRAGQLILQGRAARMVKIADQAVFPEAVEAALLAQPGIRRAAVVPRPDPLRGAVLEAFVIGNPDQESALLAALRAEVGALACPRRVHWLTDWPELPSGKTDLAALARCVG</sequence>
<feature type="domain" description="AMP-binding enzyme C-terminal" evidence="4">
    <location>
        <begin position="296"/>
        <end position="367"/>
    </location>
</feature>
<dbReference type="InterPro" id="IPR025110">
    <property type="entry name" value="AMP-bd_C"/>
</dbReference>
<dbReference type="Proteomes" id="UP001431963">
    <property type="component" value="Unassembled WGS sequence"/>
</dbReference>
<evidence type="ECO:0000259" key="3">
    <source>
        <dbReference type="Pfam" id="PF00501"/>
    </source>
</evidence>
<protein>
    <submittedName>
        <fullName evidence="5">AMP-binding protein</fullName>
    </submittedName>
</protein>
<keyword evidence="2" id="KW-0436">Ligase</keyword>
<proteinExistence type="inferred from homology"/>
<dbReference type="InterPro" id="IPR042099">
    <property type="entry name" value="ANL_N_sf"/>
</dbReference>